<keyword evidence="2" id="KW-0812">Transmembrane</keyword>
<comment type="caution">
    <text evidence="3">The sequence shown here is derived from an EMBL/GenBank/DDBJ whole genome shotgun (WGS) entry which is preliminary data.</text>
</comment>
<dbReference type="Proteomes" id="UP000218231">
    <property type="component" value="Unassembled WGS sequence"/>
</dbReference>
<feature type="transmembrane region" description="Helical" evidence="2">
    <location>
        <begin position="37"/>
        <end position="57"/>
    </location>
</feature>
<sequence>MKKAKKIHKPPVVEDPEAGRDGMEPTRQPERWTVKTCCIIIAIVLVVILLISSFIYFCLSANWSLFHFSKGCFLTIFILFHPNEITNPQKPECDILDEIKIDKASDNSGKYCRNCAEIMRRSPIAKVMQR</sequence>
<name>A0A2A2M099_9BILA</name>
<proteinExistence type="predicted"/>
<keyword evidence="2" id="KW-0472">Membrane</keyword>
<feature type="transmembrane region" description="Helical" evidence="2">
    <location>
        <begin position="63"/>
        <end position="80"/>
    </location>
</feature>
<keyword evidence="2" id="KW-1133">Transmembrane helix</keyword>
<organism evidence="3 4">
    <name type="scientific">Diploscapter pachys</name>
    <dbReference type="NCBI Taxonomy" id="2018661"/>
    <lineage>
        <taxon>Eukaryota</taxon>
        <taxon>Metazoa</taxon>
        <taxon>Ecdysozoa</taxon>
        <taxon>Nematoda</taxon>
        <taxon>Chromadorea</taxon>
        <taxon>Rhabditida</taxon>
        <taxon>Rhabditina</taxon>
        <taxon>Rhabditomorpha</taxon>
        <taxon>Rhabditoidea</taxon>
        <taxon>Rhabditidae</taxon>
        <taxon>Diploscapter</taxon>
    </lineage>
</organism>
<evidence type="ECO:0000256" key="1">
    <source>
        <dbReference type="SAM" id="MobiDB-lite"/>
    </source>
</evidence>
<gene>
    <name evidence="3" type="ORF">WR25_06215</name>
</gene>
<protein>
    <submittedName>
        <fullName evidence="3">Uncharacterized protein</fullName>
    </submittedName>
</protein>
<accession>A0A2A2M099</accession>
<evidence type="ECO:0000313" key="3">
    <source>
        <dbReference type="EMBL" id="PAV91914.1"/>
    </source>
</evidence>
<evidence type="ECO:0000313" key="4">
    <source>
        <dbReference type="Proteomes" id="UP000218231"/>
    </source>
</evidence>
<reference evidence="3 4" key="1">
    <citation type="journal article" date="2017" name="Curr. Biol.">
        <title>Genome architecture and evolution of a unichromosomal asexual nematode.</title>
        <authorList>
            <person name="Fradin H."/>
            <person name="Zegar C."/>
            <person name="Gutwein M."/>
            <person name="Lucas J."/>
            <person name="Kovtun M."/>
            <person name="Corcoran D."/>
            <person name="Baugh L.R."/>
            <person name="Kiontke K."/>
            <person name="Gunsalus K."/>
            <person name="Fitch D.H."/>
            <person name="Piano F."/>
        </authorList>
    </citation>
    <scope>NUCLEOTIDE SEQUENCE [LARGE SCALE GENOMIC DNA]</scope>
    <source>
        <strain evidence="3">PF1309</strain>
    </source>
</reference>
<evidence type="ECO:0000256" key="2">
    <source>
        <dbReference type="SAM" id="Phobius"/>
    </source>
</evidence>
<keyword evidence="4" id="KW-1185">Reference proteome</keyword>
<feature type="region of interest" description="Disordered" evidence="1">
    <location>
        <begin position="1"/>
        <end position="27"/>
    </location>
</feature>
<dbReference type="AlphaFoldDB" id="A0A2A2M099"/>
<feature type="compositionally biased region" description="Basic and acidic residues" evidence="1">
    <location>
        <begin position="17"/>
        <end position="27"/>
    </location>
</feature>
<dbReference type="EMBL" id="LIAE01006281">
    <property type="protein sequence ID" value="PAV91914.1"/>
    <property type="molecule type" value="Genomic_DNA"/>
</dbReference>